<dbReference type="EMBL" id="CAWYQH010000002">
    <property type="protein sequence ID" value="CAK8673490.1"/>
    <property type="molecule type" value="Genomic_DNA"/>
</dbReference>
<feature type="compositionally biased region" description="Basic and acidic residues" evidence="1">
    <location>
        <begin position="41"/>
        <end position="56"/>
    </location>
</feature>
<keyword evidence="3" id="KW-1185">Reference proteome</keyword>
<comment type="caution">
    <text evidence="2">The sequence shown here is derived from an EMBL/GenBank/DDBJ whole genome shotgun (WGS) entry which is preliminary data.</text>
</comment>
<organism evidence="2 3">
    <name type="scientific">Clavelina lepadiformis</name>
    <name type="common">Light-bulb sea squirt</name>
    <name type="synonym">Ascidia lepadiformis</name>
    <dbReference type="NCBI Taxonomy" id="159417"/>
    <lineage>
        <taxon>Eukaryota</taxon>
        <taxon>Metazoa</taxon>
        <taxon>Chordata</taxon>
        <taxon>Tunicata</taxon>
        <taxon>Ascidiacea</taxon>
        <taxon>Aplousobranchia</taxon>
        <taxon>Clavelinidae</taxon>
        <taxon>Clavelina</taxon>
    </lineage>
</organism>
<evidence type="ECO:0000313" key="2">
    <source>
        <dbReference type="EMBL" id="CAK8673490.1"/>
    </source>
</evidence>
<name>A0ABP0F1B0_CLALP</name>
<evidence type="ECO:0000313" key="3">
    <source>
        <dbReference type="Proteomes" id="UP001642483"/>
    </source>
</evidence>
<proteinExistence type="predicted"/>
<sequence length="134" mass="15219">MKDNQLPSYLYLRKMRCAVSYDGQIQTCSLCTEQGHKYRECPYRSKSDTDNPDVKESPTSTTEQSDLEEKELTHPTKESRSDNELCRNNTRGRTSPETVGVFLSSQEVTAVRIPVGVPLFSFPAEKLGAFHFYS</sequence>
<protein>
    <recommendedName>
        <fullName evidence="4">CCHC-type domain-containing protein</fullName>
    </recommendedName>
</protein>
<feature type="compositionally biased region" description="Basic and acidic residues" evidence="1">
    <location>
        <begin position="70"/>
        <end position="85"/>
    </location>
</feature>
<gene>
    <name evidence="2" type="ORF">CVLEPA_LOCUS3280</name>
</gene>
<dbReference type="Proteomes" id="UP001642483">
    <property type="component" value="Unassembled WGS sequence"/>
</dbReference>
<evidence type="ECO:0000256" key="1">
    <source>
        <dbReference type="SAM" id="MobiDB-lite"/>
    </source>
</evidence>
<reference evidence="2 3" key="1">
    <citation type="submission" date="2024-02" db="EMBL/GenBank/DDBJ databases">
        <authorList>
            <person name="Daric V."/>
            <person name="Darras S."/>
        </authorList>
    </citation>
    <scope>NUCLEOTIDE SEQUENCE [LARGE SCALE GENOMIC DNA]</scope>
</reference>
<feature type="region of interest" description="Disordered" evidence="1">
    <location>
        <begin position="41"/>
        <end position="97"/>
    </location>
</feature>
<evidence type="ECO:0008006" key="4">
    <source>
        <dbReference type="Google" id="ProtNLM"/>
    </source>
</evidence>
<accession>A0ABP0F1B0</accession>
<feature type="compositionally biased region" description="Polar residues" evidence="1">
    <location>
        <begin position="86"/>
        <end position="97"/>
    </location>
</feature>